<dbReference type="PRINTS" id="PR01407">
    <property type="entry name" value="BUTYPHLNCDUF"/>
</dbReference>
<dbReference type="PANTHER" id="PTHR24103">
    <property type="entry name" value="E3 UBIQUITIN-PROTEIN LIGASE TRIM"/>
    <property type="match status" value="1"/>
</dbReference>
<dbReference type="Pfam" id="PF00622">
    <property type="entry name" value="SPRY"/>
    <property type="match status" value="1"/>
</dbReference>
<dbReference type="SUPFAM" id="SSF49899">
    <property type="entry name" value="Concanavalin A-like lectins/glucanases"/>
    <property type="match status" value="1"/>
</dbReference>
<gene>
    <name evidence="5" type="primary">LOC102210510</name>
</gene>
<dbReference type="InterPro" id="IPR050143">
    <property type="entry name" value="TRIM/RBCC"/>
</dbReference>
<proteinExistence type="predicted"/>
<feature type="region of interest" description="Disordered" evidence="2">
    <location>
        <begin position="203"/>
        <end position="230"/>
    </location>
</feature>
<name>A0A9Y3S9L6_9CICH</name>
<dbReference type="InterPro" id="IPR003879">
    <property type="entry name" value="Butyrophylin_SPRY"/>
</dbReference>
<dbReference type="InterPro" id="IPR043136">
    <property type="entry name" value="B30.2/SPRY_sf"/>
</dbReference>
<feature type="compositionally biased region" description="Basic and acidic residues" evidence="2">
    <location>
        <begin position="208"/>
        <end position="230"/>
    </location>
</feature>
<dbReference type="AlphaFoldDB" id="A0A9Y3S9L6"/>
<protein>
    <submittedName>
        <fullName evidence="5">Nuclear factor 7, ovary</fullName>
    </submittedName>
</protein>
<dbReference type="Gene3D" id="2.60.120.920">
    <property type="match status" value="1"/>
</dbReference>
<accession>A0A9Y3S9L6</accession>
<dbReference type="SMART" id="SM00589">
    <property type="entry name" value="PRY"/>
    <property type="match status" value="1"/>
</dbReference>
<dbReference type="Proteomes" id="UP000695023">
    <property type="component" value="Unplaced"/>
</dbReference>
<dbReference type="InterPro" id="IPR006574">
    <property type="entry name" value="PRY"/>
</dbReference>
<dbReference type="InterPro" id="IPR013320">
    <property type="entry name" value="ConA-like_dom_sf"/>
</dbReference>
<reference evidence="5" key="1">
    <citation type="submission" date="2025-08" db="UniProtKB">
        <authorList>
            <consortium name="RefSeq"/>
        </authorList>
    </citation>
    <scope>IDENTIFICATION</scope>
</reference>
<evidence type="ECO:0000259" key="3">
    <source>
        <dbReference type="PROSITE" id="PS50188"/>
    </source>
</evidence>
<feature type="coiled-coil region" evidence="1">
    <location>
        <begin position="103"/>
        <end position="184"/>
    </location>
</feature>
<dbReference type="RefSeq" id="XP_005753253.1">
    <property type="nucleotide sequence ID" value="XM_005753196.1"/>
</dbReference>
<feature type="region of interest" description="Disordered" evidence="2">
    <location>
        <begin position="76"/>
        <end position="99"/>
    </location>
</feature>
<dbReference type="InterPro" id="IPR003877">
    <property type="entry name" value="SPRY_dom"/>
</dbReference>
<evidence type="ECO:0000256" key="1">
    <source>
        <dbReference type="SAM" id="Coils"/>
    </source>
</evidence>
<dbReference type="PROSITE" id="PS50188">
    <property type="entry name" value="B302_SPRY"/>
    <property type="match status" value="1"/>
</dbReference>
<evidence type="ECO:0000313" key="5">
    <source>
        <dbReference type="RefSeq" id="XP_005753253.1"/>
    </source>
</evidence>
<dbReference type="SMART" id="SM00449">
    <property type="entry name" value="SPRY"/>
    <property type="match status" value="1"/>
</dbReference>
<dbReference type="InterPro" id="IPR001870">
    <property type="entry name" value="B30.2/SPRY"/>
</dbReference>
<keyword evidence="1" id="KW-0175">Coiled coil</keyword>
<evidence type="ECO:0000313" key="4">
    <source>
        <dbReference type="Proteomes" id="UP000695023"/>
    </source>
</evidence>
<feature type="region of interest" description="Disordered" evidence="2">
    <location>
        <begin position="23"/>
        <end position="43"/>
    </location>
</feature>
<sequence>MCCKLKLVTQEHTHPALLAQRYRNKQQRTQSSEMAERESCSLGNGTSTAVYTNLLAPSEGIHSLLQDGLSFTPLDASSDGTIQPFSRSPKLQRKAAKTAQPSQEQLTRRIQELQAETSKTEARIQSLKKRKADLSRTTEVMKQQVREHFENMRCILKQDEQVILDSLELDLRHTRTKLDQVLKKWDNYHDQVTKSISSIQRTLSKSTTAKEGEQGHSETASLKKPDTSEKEIRLNEERFERLLKTLSSIAKNLKARLQRKTLLLDSFPIMIDRQSCHNLIRVTSEGRGMSFSGSACPAPEHPLQFDKVCCALGSSPITAGQSYWEVNVRCCSAWAVGVAYDTLERKGNDKGAKLGRNRNSWCVEFQSRNLTAWHNNRHISCQGVGQTPIRKVGVWVNYDKGQLIFYDAKNMVVLQKFSAAMTPVFDRAHHQFTQPLYPAIRFLRPPDNQVWPNHLEFCSQKFL</sequence>
<organism evidence="4 5">
    <name type="scientific">Pundamilia nyererei</name>
    <dbReference type="NCBI Taxonomy" id="303518"/>
    <lineage>
        <taxon>Eukaryota</taxon>
        <taxon>Metazoa</taxon>
        <taxon>Chordata</taxon>
        <taxon>Craniata</taxon>
        <taxon>Vertebrata</taxon>
        <taxon>Euteleostomi</taxon>
        <taxon>Actinopterygii</taxon>
        <taxon>Neopterygii</taxon>
        <taxon>Teleostei</taxon>
        <taxon>Neoteleostei</taxon>
        <taxon>Acanthomorphata</taxon>
        <taxon>Ovalentaria</taxon>
        <taxon>Cichlomorphae</taxon>
        <taxon>Cichliformes</taxon>
        <taxon>Cichlidae</taxon>
        <taxon>African cichlids</taxon>
        <taxon>Pseudocrenilabrinae</taxon>
        <taxon>Haplochromini</taxon>
        <taxon>Pundamilia</taxon>
    </lineage>
</organism>
<evidence type="ECO:0000256" key="2">
    <source>
        <dbReference type="SAM" id="MobiDB-lite"/>
    </source>
</evidence>
<feature type="domain" description="B30.2/SPRY" evidence="3">
    <location>
        <begin position="249"/>
        <end position="462"/>
    </location>
</feature>
<dbReference type="GeneID" id="102210510"/>
<keyword evidence="4" id="KW-1185">Reference proteome</keyword>